<dbReference type="Gene3D" id="1.20.1740.10">
    <property type="entry name" value="Amino acid/polyamine transporter I"/>
    <property type="match status" value="1"/>
</dbReference>
<feature type="compositionally biased region" description="Basic and acidic residues" evidence="5">
    <location>
        <begin position="964"/>
        <end position="979"/>
    </location>
</feature>
<evidence type="ECO:0000256" key="3">
    <source>
        <dbReference type="ARBA" id="ARBA00022989"/>
    </source>
</evidence>
<feature type="transmembrane region" description="Helical" evidence="6">
    <location>
        <begin position="202"/>
        <end position="222"/>
    </location>
</feature>
<keyword evidence="10" id="KW-1185">Reference proteome</keyword>
<protein>
    <submittedName>
        <fullName evidence="9">Cation-chloride cotransporter 1 (OsCCC1) (Potassium-chloride cotransporter 1)</fullName>
    </submittedName>
</protein>
<comment type="subcellular location">
    <subcellularLocation>
        <location evidence="1">Membrane</location>
        <topology evidence="1">Multi-pass membrane protein</topology>
    </subcellularLocation>
</comment>
<feature type="region of interest" description="Disordered" evidence="5">
    <location>
        <begin position="917"/>
        <end position="989"/>
    </location>
</feature>
<proteinExistence type="predicted"/>
<feature type="transmembrane region" description="Helical" evidence="6">
    <location>
        <begin position="410"/>
        <end position="432"/>
    </location>
</feature>
<keyword evidence="2 6" id="KW-0812">Transmembrane</keyword>
<feature type="domain" description="SLC12A transporter C-terminal" evidence="8">
    <location>
        <begin position="652"/>
        <end position="750"/>
    </location>
</feature>
<evidence type="ECO:0000256" key="6">
    <source>
        <dbReference type="SAM" id="Phobius"/>
    </source>
</evidence>
<evidence type="ECO:0000313" key="9">
    <source>
        <dbReference type="EMBL" id="CAK8993144.1"/>
    </source>
</evidence>
<evidence type="ECO:0000259" key="7">
    <source>
        <dbReference type="Pfam" id="PF00324"/>
    </source>
</evidence>
<dbReference type="InterPro" id="IPR004841">
    <property type="entry name" value="AA-permease/SLC12A_dom"/>
</dbReference>
<feature type="transmembrane region" description="Helical" evidence="6">
    <location>
        <begin position="53"/>
        <end position="74"/>
    </location>
</feature>
<evidence type="ECO:0000256" key="5">
    <source>
        <dbReference type="SAM" id="MobiDB-lite"/>
    </source>
</evidence>
<dbReference type="PANTHER" id="PTHR11827">
    <property type="entry name" value="SOLUTE CARRIER FAMILY 12, CATION COTRANSPORTERS"/>
    <property type="match status" value="1"/>
</dbReference>
<evidence type="ECO:0000256" key="1">
    <source>
        <dbReference type="ARBA" id="ARBA00004141"/>
    </source>
</evidence>
<feature type="domain" description="SLC12A transporter C-terminal" evidence="8">
    <location>
        <begin position="804"/>
        <end position="872"/>
    </location>
</feature>
<accession>A0ABP0HUP7</accession>
<comment type="caution">
    <text evidence="9">The sequence shown here is derived from an EMBL/GenBank/DDBJ whole genome shotgun (WGS) entry which is preliminary data.</text>
</comment>
<dbReference type="Pfam" id="PF03522">
    <property type="entry name" value="SLC12"/>
    <property type="match status" value="2"/>
</dbReference>
<evidence type="ECO:0000256" key="4">
    <source>
        <dbReference type="ARBA" id="ARBA00023136"/>
    </source>
</evidence>
<dbReference type="EMBL" id="CAXAMM010001712">
    <property type="protein sequence ID" value="CAK8993144.1"/>
    <property type="molecule type" value="Genomic_DNA"/>
</dbReference>
<evidence type="ECO:0000313" key="10">
    <source>
        <dbReference type="Proteomes" id="UP001642464"/>
    </source>
</evidence>
<keyword evidence="4 6" id="KW-0472">Membrane</keyword>
<dbReference type="PANTHER" id="PTHR11827:SF72">
    <property type="entry name" value="GH08340P"/>
    <property type="match status" value="1"/>
</dbReference>
<feature type="region of interest" description="Disordered" evidence="5">
    <location>
        <begin position="548"/>
        <end position="605"/>
    </location>
</feature>
<dbReference type="Pfam" id="PF00324">
    <property type="entry name" value="AA_permease"/>
    <property type="match status" value="1"/>
</dbReference>
<name>A0ABP0HUP7_9DINO</name>
<feature type="transmembrane region" description="Helical" evidence="6">
    <location>
        <begin position="335"/>
        <end position="354"/>
    </location>
</feature>
<dbReference type="InterPro" id="IPR004842">
    <property type="entry name" value="SLC12A_fam"/>
</dbReference>
<dbReference type="InterPro" id="IPR018491">
    <property type="entry name" value="SLC12_C"/>
</dbReference>
<feature type="transmembrane region" description="Helical" evidence="6">
    <location>
        <begin position="453"/>
        <end position="482"/>
    </location>
</feature>
<feature type="transmembrane region" description="Helical" evidence="6">
    <location>
        <begin position="176"/>
        <end position="196"/>
    </location>
</feature>
<feature type="compositionally biased region" description="Low complexity" evidence="5">
    <location>
        <begin position="952"/>
        <end position="963"/>
    </location>
</feature>
<feature type="compositionally biased region" description="Polar residues" evidence="5">
    <location>
        <begin position="942"/>
        <end position="951"/>
    </location>
</feature>
<feature type="transmembrane region" description="Helical" evidence="6">
    <location>
        <begin position="86"/>
        <end position="110"/>
    </location>
</feature>
<dbReference type="Proteomes" id="UP001642464">
    <property type="component" value="Unassembled WGS sequence"/>
</dbReference>
<organism evidence="9 10">
    <name type="scientific">Durusdinium trenchii</name>
    <dbReference type="NCBI Taxonomy" id="1381693"/>
    <lineage>
        <taxon>Eukaryota</taxon>
        <taxon>Sar</taxon>
        <taxon>Alveolata</taxon>
        <taxon>Dinophyceae</taxon>
        <taxon>Suessiales</taxon>
        <taxon>Symbiodiniaceae</taxon>
        <taxon>Durusdinium</taxon>
    </lineage>
</organism>
<sequence>MGVKGRSSRLVYQKSFYEQAEDGLPAWQVKAQLSSELAADGGASGELDEARTFGTMFGVYLPCLQNILGVILFLRLPWIVAQAGMVYTTLVIAICVFSTILTTLSMSALATNGEIKAGGPYAILLQNLGPEFAGSVGILFYLGTTIAGTMYALGGVEALFTMFLDGKELFAFDRQLIAIFWTASQGLVVFAGMKWVAKVASVFLVIVISAVFFMSLGAMLFAGDAWSPDGVEPASSVTENMWDNYEEDPETGTTPSFTSLIALFYPSVTGIMAGSNRSGVLLSPGRSIPKGTLGAIVTTTAIYIFTVWLFGMTVSNQTLKNDKLVAATIAWPHEYVVAVGIIMSTVGAGLQSLAGAPQLLKSIANDGHLPALRVFGTDRPSDEPRRAVIFTTTIAALTCSAGNLDYITPIITMFFLSMYGAINFACFLSGFLKSPGFRPTWRYFHWGTALVGFLACTTLMFVISVLYAFVAIFLVLGVFWYIRSNRDKKEWGDALFGLRLAQAMDALLDLSDISRDKMNKARRRRRKQRRPKRLSGVPKTLSWMAESFGRKQNPDGNSPEADLEAQTGPSTVVAKPLTGDRDDTDSSSSDEEDDNDSNASWDDNELEQEAFCEQSGGLMKEKNWRPQILVLCKLRPKKGSKPLRSRMTVTQPSLLRLASQMKKGRGLTIVNSVLHGDVMDGDSKVRCAQAQHVLAKELVKHDVRGFTDVILGTGPNLLEPLRVIFQSKGLGMLSPNTVMLAWPRVWREDLKDTAGYTGTMLPGGPLGHREAYVRLLKDAIGCQKALIVTKGEKQFPVHPLSRGTTIDVWWLLHDGDMLVLLPFLLQRHKVWANCELRIFAIADDLVDFSVSSQRLQKHLDHLRITAEIKMIHVGASHARDVDQNRTVLIRGPYNKKAPDANSILSSDMFQPLVANSPQAVAPTTGPVATHLGDEPQDGAPGTASQANTPGKRTSTFLRSLSRRNSADGRRSSLDGRKSSDAATVPQKLTGEQETKVAEIAQHIKNSSGQDTQRWIQNKYAPGGAAPSPSLQSLFAQPMEGIGENVHEEEEEEELILEHDSSIAADEGVELQEASARGSTVAQVQTPLRDTNGDLEHPYEPEKLMSHQYRERLLEQKATDTVRLTKRLATAEYLNKKIRENSSGASLVVVNLMLSRTTPTDEFVKYTDQLTDGLARVIMLRGAGTEAVHSL</sequence>
<feature type="transmembrane region" description="Helical" evidence="6">
    <location>
        <begin position="138"/>
        <end position="164"/>
    </location>
</feature>
<reference evidence="9 10" key="1">
    <citation type="submission" date="2024-02" db="EMBL/GenBank/DDBJ databases">
        <authorList>
            <person name="Chen Y."/>
            <person name="Shah S."/>
            <person name="Dougan E. K."/>
            <person name="Thang M."/>
            <person name="Chan C."/>
        </authorList>
    </citation>
    <scope>NUCLEOTIDE SEQUENCE [LARGE SCALE GENOMIC DNA]</scope>
</reference>
<feature type="compositionally biased region" description="Acidic residues" evidence="5">
    <location>
        <begin position="582"/>
        <end position="605"/>
    </location>
</feature>
<feature type="transmembrane region" description="Helical" evidence="6">
    <location>
        <begin position="293"/>
        <end position="315"/>
    </location>
</feature>
<gene>
    <name evidence="9" type="ORF">SCF082_LOCUS3387</name>
</gene>
<evidence type="ECO:0000256" key="2">
    <source>
        <dbReference type="ARBA" id="ARBA00022692"/>
    </source>
</evidence>
<keyword evidence="3 6" id="KW-1133">Transmembrane helix</keyword>
<feature type="domain" description="Amino acid permease/ SLC12A" evidence="7">
    <location>
        <begin position="59"/>
        <end position="496"/>
    </location>
</feature>
<evidence type="ECO:0000259" key="8">
    <source>
        <dbReference type="Pfam" id="PF03522"/>
    </source>
</evidence>